<feature type="transmembrane region" description="Helical" evidence="7">
    <location>
        <begin position="481"/>
        <end position="501"/>
    </location>
</feature>
<dbReference type="EMBL" id="LAZR01000001">
    <property type="protein sequence ID" value="KKO12257.1"/>
    <property type="molecule type" value="Genomic_DNA"/>
</dbReference>
<protein>
    <recommendedName>
        <fullName evidence="8">ABC3 transporter permease C-terminal domain-containing protein</fullName>
    </recommendedName>
</protein>
<dbReference type="AlphaFoldDB" id="A0A0F9YIY6"/>
<evidence type="ECO:0000256" key="1">
    <source>
        <dbReference type="ARBA" id="ARBA00004651"/>
    </source>
</evidence>
<dbReference type="Pfam" id="PF02687">
    <property type="entry name" value="FtsX"/>
    <property type="match status" value="2"/>
</dbReference>
<dbReference type="GO" id="GO:0005886">
    <property type="term" value="C:plasma membrane"/>
    <property type="evidence" value="ECO:0007669"/>
    <property type="project" value="UniProtKB-SubCell"/>
</dbReference>
<dbReference type="PANTHER" id="PTHR30287">
    <property type="entry name" value="MEMBRANE COMPONENT OF PREDICTED ABC SUPERFAMILY METABOLITE UPTAKE TRANSPORTER"/>
    <property type="match status" value="1"/>
</dbReference>
<evidence type="ECO:0000256" key="3">
    <source>
        <dbReference type="ARBA" id="ARBA00022692"/>
    </source>
</evidence>
<gene>
    <name evidence="9" type="ORF">LCGC14_0002670</name>
</gene>
<comment type="caution">
    <text evidence="9">The sequence shown here is derived from an EMBL/GenBank/DDBJ whole genome shotgun (WGS) entry which is preliminary data.</text>
</comment>
<dbReference type="InterPro" id="IPR003838">
    <property type="entry name" value="ABC3_permease_C"/>
</dbReference>
<feature type="transmembrane region" description="Helical" evidence="7">
    <location>
        <begin position="365"/>
        <end position="386"/>
    </location>
</feature>
<feature type="compositionally biased region" description="Basic and acidic residues" evidence="6">
    <location>
        <begin position="604"/>
        <end position="613"/>
    </location>
</feature>
<feature type="domain" description="ABC3 transporter permease C-terminal" evidence="8">
    <location>
        <begin position="274"/>
        <end position="391"/>
    </location>
</feature>
<evidence type="ECO:0000259" key="8">
    <source>
        <dbReference type="Pfam" id="PF02687"/>
    </source>
</evidence>
<feature type="transmembrane region" description="Helical" evidence="7">
    <location>
        <begin position="270"/>
        <end position="290"/>
    </location>
</feature>
<feature type="transmembrane region" description="Helical" evidence="7">
    <location>
        <begin position="407"/>
        <end position="424"/>
    </location>
</feature>
<feature type="transmembrane region" description="Helical" evidence="7">
    <location>
        <begin position="754"/>
        <end position="773"/>
    </location>
</feature>
<dbReference type="PANTHER" id="PTHR30287:SF1">
    <property type="entry name" value="INNER MEMBRANE PROTEIN"/>
    <property type="match status" value="1"/>
</dbReference>
<proteinExistence type="predicted"/>
<evidence type="ECO:0000256" key="5">
    <source>
        <dbReference type="ARBA" id="ARBA00023136"/>
    </source>
</evidence>
<keyword evidence="2" id="KW-1003">Cell membrane</keyword>
<sequence>MSESAQTVSASATTLMRVALRLLWRDWRGGELRLLLLAMVMAVTSVSGIALFTDRLERALVQESATMLAADRVLSGRQQPPREWLQEAAQRGLATAEVQAFASMVFSDQGNLLVAAKAVSEAYPLRGELRVSDQPFGAAYTDNDGPARGEVWVESRVLPGLGIDVGDTLYVGDGEFVVSRVLVQEPDRQQGGMMDNAGPRVLMHLDDVPVTNIIQPGSRVSYRYLFAGELAALDVYADWVREQSDGDFRLRDVRDESQEVSEALARGESFLLLGSLFAVLLAGIAIALTARRYSERHFDYAAIMKTLGCTSNQISAIYFGILLSLLIIAVVVGSLLGWLVHEGILILLQTVIPIALPAASLTPFWLGALTAFICLFAFAMPPLLALKHTSPLRVLRKDLVDAPLSTALPYVFGIAGALVLIVWYSQDLLISVILVGAVAGVALLLSAMSYLLLRTGSAAGMRAGSAWMLAMSAVRRRRRQSVLQVLVFSLTIMSLLILALLRTDLINDWQAQLPEDTPNHFMMNISDSQVAGMQTFLQENEVDANPFYPMVSAGLLTVNGAPAPHPWDDDDDEQGRSTMTERSGDNDRDADADRQDTEAGGADATDRPQRVENRQVTWTAQLPPDNEVVAGSWWAEQSIPGRVSVERDYAERIDVNLGDELVFRVNEQEVTAIVDNMRTVRWDNMQPNFFFIFSPGTLDHLGATYLSTLLLEGQEKLLLNDLLRQFPTIVVLEVDALIEQIQSIIAQVSSAIELIAGLVLIAGALVLLSCVNATLDERFRENAILRTLGAGRKLIMTSLLIEFAFIGLLAGVIATVGAELSLYYLQSEVFQQEFALHYWVWIAGPLAGTVIIAGLGFAATRKVVNSSPLAVLRQLSA</sequence>
<feature type="transmembrane region" description="Helical" evidence="7">
    <location>
        <begin position="838"/>
        <end position="859"/>
    </location>
</feature>
<accession>A0A0F9YIY6</accession>
<feature type="compositionally biased region" description="Basic and acidic residues" evidence="6">
    <location>
        <begin position="582"/>
        <end position="597"/>
    </location>
</feature>
<comment type="subcellular location">
    <subcellularLocation>
        <location evidence="1">Cell membrane</location>
        <topology evidence="1">Multi-pass membrane protein</topology>
    </subcellularLocation>
</comment>
<feature type="transmembrane region" description="Helical" evidence="7">
    <location>
        <begin position="794"/>
        <end position="818"/>
    </location>
</feature>
<evidence type="ECO:0000256" key="7">
    <source>
        <dbReference type="SAM" id="Phobius"/>
    </source>
</evidence>
<keyword evidence="3 7" id="KW-0812">Transmembrane</keyword>
<evidence type="ECO:0000256" key="6">
    <source>
        <dbReference type="SAM" id="MobiDB-lite"/>
    </source>
</evidence>
<organism evidence="9">
    <name type="scientific">marine sediment metagenome</name>
    <dbReference type="NCBI Taxonomy" id="412755"/>
    <lineage>
        <taxon>unclassified sequences</taxon>
        <taxon>metagenomes</taxon>
        <taxon>ecological metagenomes</taxon>
    </lineage>
</organism>
<feature type="transmembrane region" description="Helical" evidence="7">
    <location>
        <begin position="32"/>
        <end position="52"/>
    </location>
</feature>
<reference evidence="9" key="1">
    <citation type="journal article" date="2015" name="Nature">
        <title>Complex archaea that bridge the gap between prokaryotes and eukaryotes.</title>
        <authorList>
            <person name="Spang A."/>
            <person name="Saw J.H."/>
            <person name="Jorgensen S.L."/>
            <person name="Zaremba-Niedzwiedzka K."/>
            <person name="Martijn J."/>
            <person name="Lind A.E."/>
            <person name="van Eijk R."/>
            <person name="Schleper C."/>
            <person name="Guy L."/>
            <person name="Ettema T.J."/>
        </authorList>
    </citation>
    <scope>NUCLEOTIDE SEQUENCE</scope>
</reference>
<name>A0A0F9YIY6_9ZZZZ</name>
<feature type="transmembrane region" description="Helical" evidence="7">
    <location>
        <begin position="430"/>
        <end position="453"/>
    </location>
</feature>
<dbReference type="InterPro" id="IPR038766">
    <property type="entry name" value="Membrane_comp_ABC_pdt"/>
</dbReference>
<evidence type="ECO:0000256" key="2">
    <source>
        <dbReference type="ARBA" id="ARBA00022475"/>
    </source>
</evidence>
<feature type="domain" description="ABC3 transporter permease C-terminal" evidence="8">
    <location>
        <begin position="754"/>
        <end position="868"/>
    </location>
</feature>
<feature type="region of interest" description="Disordered" evidence="6">
    <location>
        <begin position="559"/>
        <end position="617"/>
    </location>
</feature>
<evidence type="ECO:0000313" key="9">
    <source>
        <dbReference type="EMBL" id="KKO12257.1"/>
    </source>
</evidence>
<keyword evidence="5 7" id="KW-0472">Membrane</keyword>
<feature type="transmembrane region" description="Helical" evidence="7">
    <location>
        <begin position="316"/>
        <end position="336"/>
    </location>
</feature>
<evidence type="ECO:0000256" key="4">
    <source>
        <dbReference type="ARBA" id="ARBA00022989"/>
    </source>
</evidence>
<keyword evidence="4 7" id="KW-1133">Transmembrane helix</keyword>